<sequence>MSTVPSGPAGPATRRTPGLPSTLTGRARGLAAAAVAAAAAVTVAGLVDGVGERGDLSSYDPTVTADAVRVRTPVLTVLAEVVTMVGSEVAVGILTAAVVLWVAVRRRDRLRALHFGATMAVSAAVTLGVKHLVARGRPPAAVVLGPVDTGYSFPSGHTLFSTVFFGLVAFLVADRLAGRRGARTIAFVGWAAASVAVGASRIYLGYHWFTDVLAGWVLGVLVLAVAFAALGLLRHRGHERGAENAHAGAAMPRLGGGRGAELQPVAERVEGVDDARPAR</sequence>
<reference evidence="5" key="1">
    <citation type="journal article" date="2019" name="Int. J. Syst. Evol. Microbiol.">
        <title>The Global Catalogue of Microorganisms (GCM) 10K type strain sequencing project: providing services to taxonomists for standard genome sequencing and annotation.</title>
        <authorList>
            <consortium name="The Broad Institute Genomics Platform"/>
            <consortium name="The Broad Institute Genome Sequencing Center for Infectious Disease"/>
            <person name="Wu L."/>
            <person name="Ma J."/>
        </authorList>
    </citation>
    <scope>NUCLEOTIDE SEQUENCE [LARGE SCALE GENOMIC DNA]</scope>
    <source>
        <strain evidence="5">JCM 18961</strain>
    </source>
</reference>
<dbReference type="PANTHER" id="PTHR14969">
    <property type="entry name" value="SPHINGOSINE-1-PHOSPHATE PHOSPHOHYDROLASE"/>
    <property type="match status" value="1"/>
</dbReference>
<organism evidence="4 5">
    <name type="scientific">Pedococcus ginsenosidimutans</name>
    <dbReference type="NCBI Taxonomy" id="490570"/>
    <lineage>
        <taxon>Bacteria</taxon>
        <taxon>Bacillati</taxon>
        <taxon>Actinomycetota</taxon>
        <taxon>Actinomycetes</taxon>
        <taxon>Micrococcales</taxon>
        <taxon>Intrasporangiaceae</taxon>
        <taxon>Pedococcus</taxon>
    </lineage>
</organism>
<keyword evidence="5" id="KW-1185">Reference proteome</keyword>
<dbReference type="Gene3D" id="1.20.144.10">
    <property type="entry name" value="Phosphatidic acid phosphatase type 2/haloperoxidase"/>
    <property type="match status" value="1"/>
</dbReference>
<accession>A0ABP8YGV8</accession>
<dbReference type="Pfam" id="PF01569">
    <property type="entry name" value="PAP2"/>
    <property type="match status" value="1"/>
</dbReference>
<evidence type="ECO:0000313" key="4">
    <source>
        <dbReference type="EMBL" id="GAA4728443.1"/>
    </source>
</evidence>
<dbReference type="SUPFAM" id="SSF48317">
    <property type="entry name" value="Acid phosphatase/Vanadium-dependent haloperoxidase"/>
    <property type="match status" value="1"/>
</dbReference>
<proteinExistence type="predicted"/>
<name>A0ABP8YGV8_9MICO</name>
<feature type="transmembrane region" description="Helical" evidence="2">
    <location>
        <begin position="115"/>
        <end position="133"/>
    </location>
</feature>
<feature type="transmembrane region" description="Helical" evidence="2">
    <location>
        <begin position="153"/>
        <end position="173"/>
    </location>
</feature>
<comment type="caution">
    <text evidence="4">The sequence shown here is derived from an EMBL/GenBank/DDBJ whole genome shotgun (WGS) entry which is preliminary data.</text>
</comment>
<feature type="transmembrane region" description="Helical" evidence="2">
    <location>
        <begin position="185"/>
        <end position="206"/>
    </location>
</feature>
<evidence type="ECO:0000256" key="2">
    <source>
        <dbReference type="SAM" id="Phobius"/>
    </source>
</evidence>
<gene>
    <name evidence="4" type="ORF">GCM10025782_29040</name>
</gene>
<feature type="transmembrane region" description="Helical" evidence="2">
    <location>
        <begin position="81"/>
        <end position="103"/>
    </location>
</feature>
<keyword evidence="2" id="KW-1133">Transmembrane helix</keyword>
<dbReference type="InterPro" id="IPR000326">
    <property type="entry name" value="PAP2/HPO"/>
</dbReference>
<evidence type="ECO:0000256" key="1">
    <source>
        <dbReference type="SAM" id="MobiDB-lite"/>
    </source>
</evidence>
<feature type="compositionally biased region" description="Basic and acidic residues" evidence="1">
    <location>
        <begin position="267"/>
        <end position="279"/>
    </location>
</feature>
<dbReference type="EMBL" id="BAABLO010000011">
    <property type="protein sequence ID" value="GAA4728443.1"/>
    <property type="molecule type" value="Genomic_DNA"/>
</dbReference>
<dbReference type="SMART" id="SM00014">
    <property type="entry name" value="acidPPc"/>
    <property type="match status" value="1"/>
</dbReference>
<feature type="region of interest" description="Disordered" evidence="1">
    <location>
        <begin position="243"/>
        <end position="279"/>
    </location>
</feature>
<keyword evidence="2" id="KW-0472">Membrane</keyword>
<dbReference type="Proteomes" id="UP001500556">
    <property type="component" value="Unassembled WGS sequence"/>
</dbReference>
<dbReference type="CDD" id="cd03392">
    <property type="entry name" value="PAP2_like_2"/>
    <property type="match status" value="1"/>
</dbReference>
<feature type="domain" description="Phosphatidic acid phosphatase type 2/haloperoxidase" evidence="3">
    <location>
        <begin position="112"/>
        <end position="227"/>
    </location>
</feature>
<keyword evidence="2" id="KW-0812">Transmembrane</keyword>
<dbReference type="PANTHER" id="PTHR14969:SF13">
    <property type="entry name" value="AT30094P"/>
    <property type="match status" value="1"/>
</dbReference>
<dbReference type="RefSeq" id="WP_345504414.1">
    <property type="nucleotide sequence ID" value="NZ_BAABLO010000011.1"/>
</dbReference>
<dbReference type="InterPro" id="IPR036938">
    <property type="entry name" value="PAP2/HPO_sf"/>
</dbReference>
<evidence type="ECO:0000313" key="5">
    <source>
        <dbReference type="Proteomes" id="UP001500556"/>
    </source>
</evidence>
<protein>
    <recommendedName>
        <fullName evidence="3">Phosphatidic acid phosphatase type 2/haloperoxidase domain-containing protein</fullName>
    </recommendedName>
</protein>
<feature type="region of interest" description="Disordered" evidence="1">
    <location>
        <begin position="1"/>
        <end position="21"/>
    </location>
</feature>
<feature type="transmembrane region" description="Helical" evidence="2">
    <location>
        <begin position="212"/>
        <end position="233"/>
    </location>
</feature>
<feature type="transmembrane region" description="Helical" evidence="2">
    <location>
        <begin position="29"/>
        <end position="47"/>
    </location>
</feature>
<evidence type="ECO:0000259" key="3">
    <source>
        <dbReference type="SMART" id="SM00014"/>
    </source>
</evidence>